<dbReference type="EMBL" id="AJWY01003511">
    <property type="protein sequence ID" value="EKC75136.1"/>
    <property type="molecule type" value="Genomic_DNA"/>
</dbReference>
<organism evidence="2">
    <name type="scientific">human gut metagenome</name>
    <dbReference type="NCBI Taxonomy" id="408170"/>
    <lineage>
        <taxon>unclassified sequences</taxon>
        <taxon>metagenomes</taxon>
        <taxon>organismal metagenomes</taxon>
    </lineage>
</organism>
<reference evidence="2" key="1">
    <citation type="journal article" date="2013" name="Environ. Microbiol.">
        <title>Microbiota from the distal guts of lean and obese adolescents exhibit partial functional redundancy besides clear differences in community structure.</title>
        <authorList>
            <person name="Ferrer M."/>
            <person name="Ruiz A."/>
            <person name="Lanza F."/>
            <person name="Haange S.B."/>
            <person name="Oberbach A."/>
            <person name="Till H."/>
            <person name="Bargiela R."/>
            <person name="Campoy C."/>
            <person name="Segura M.T."/>
            <person name="Richter M."/>
            <person name="von Bergen M."/>
            <person name="Seifert J."/>
            <person name="Suarez A."/>
        </authorList>
    </citation>
    <scope>NUCLEOTIDE SEQUENCE</scope>
</reference>
<accession>K1UU75</accession>
<feature type="non-terminal residue" evidence="2">
    <location>
        <position position="1"/>
    </location>
</feature>
<dbReference type="GO" id="GO:0032259">
    <property type="term" value="P:methylation"/>
    <property type="evidence" value="ECO:0007669"/>
    <property type="project" value="UniProtKB-KW"/>
</dbReference>
<feature type="compositionally biased region" description="Acidic residues" evidence="1">
    <location>
        <begin position="126"/>
        <end position="148"/>
    </location>
</feature>
<proteinExistence type="predicted"/>
<gene>
    <name evidence="2" type="ORF">LEA_05373</name>
</gene>
<keyword evidence="2" id="KW-0489">Methyltransferase</keyword>
<protein>
    <submittedName>
        <fullName evidence="2">DNA methylase</fullName>
    </submittedName>
</protein>
<evidence type="ECO:0000313" key="2">
    <source>
        <dbReference type="EMBL" id="EKC75136.1"/>
    </source>
</evidence>
<feature type="region of interest" description="Disordered" evidence="1">
    <location>
        <begin position="124"/>
        <end position="148"/>
    </location>
</feature>
<keyword evidence="2" id="KW-0808">Transferase</keyword>
<name>K1UU75_9ZZZZ</name>
<comment type="caution">
    <text evidence="2">The sequence shown here is derived from an EMBL/GenBank/DDBJ whole genome shotgun (WGS) entry which is preliminary data.</text>
</comment>
<sequence length="148" mass="16236">GLVGAAVRATKPVPVGHYAGFEITVEYKPLEKVFHAHLVGEATHTTELGNDAAGNMIRFQNVVSALPQDLNRLHGSLEQLTKQLTNAEEELKQPFLQEQELSDKSARLAELDALLNVGNDAPIIEGEAEELEEEPEDALIQSDDELER</sequence>
<evidence type="ECO:0000256" key="1">
    <source>
        <dbReference type="SAM" id="MobiDB-lite"/>
    </source>
</evidence>
<dbReference type="GO" id="GO:0008168">
    <property type="term" value="F:methyltransferase activity"/>
    <property type="evidence" value="ECO:0007669"/>
    <property type="project" value="UniProtKB-KW"/>
</dbReference>
<dbReference type="AlphaFoldDB" id="K1UU75"/>